<gene>
    <name evidence="2" type="ORF">TWF481_004370</name>
</gene>
<feature type="chain" id="PRO_5043362179" evidence="1">
    <location>
        <begin position="23"/>
        <end position="405"/>
    </location>
</feature>
<dbReference type="Proteomes" id="UP001370758">
    <property type="component" value="Unassembled WGS sequence"/>
</dbReference>
<reference evidence="2 3" key="1">
    <citation type="submission" date="2023-08" db="EMBL/GenBank/DDBJ databases">
        <authorList>
            <person name="Palmer J.M."/>
        </authorList>
    </citation>
    <scope>NUCLEOTIDE SEQUENCE [LARGE SCALE GENOMIC DNA]</scope>
    <source>
        <strain evidence="2 3">TWF481</strain>
    </source>
</reference>
<dbReference type="AlphaFoldDB" id="A0AAV9WJD0"/>
<evidence type="ECO:0000313" key="3">
    <source>
        <dbReference type="Proteomes" id="UP001370758"/>
    </source>
</evidence>
<feature type="signal peptide" evidence="1">
    <location>
        <begin position="1"/>
        <end position="22"/>
    </location>
</feature>
<keyword evidence="3" id="KW-1185">Reference proteome</keyword>
<name>A0AAV9WJD0_9PEZI</name>
<organism evidence="2 3">
    <name type="scientific">Arthrobotrys musiformis</name>
    <dbReference type="NCBI Taxonomy" id="47236"/>
    <lineage>
        <taxon>Eukaryota</taxon>
        <taxon>Fungi</taxon>
        <taxon>Dikarya</taxon>
        <taxon>Ascomycota</taxon>
        <taxon>Pezizomycotina</taxon>
        <taxon>Orbiliomycetes</taxon>
        <taxon>Orbiliales</taxon>
        <taxon>Orbiliaceae</taxon>
        <taxon>Arthrobotrys</taxon>
    </lineage>
</organism>
<evidence type="ECO:0000256" key="1">
    <source>
        <dbReference type="SAM" id="SignalP"/>
    </source>
</evidence>
<protein>
    <submittedName>
        <fullName evidence="2">Uncharacterized protein</fullName>
    </submittedName>
</protein>
<comment type="caution">
    <text evidence="2">The sequence shown here is derived from an EMBL/GenBank/DDBJ whole genome shotgun (WGS) entry which is preliminary data.</text>
</comment>
<proteinExistence type="predicted"/>
<sequence>MPSLRTLVGAAFCASIAQTVSATINPTACYADNCLRALRGLASKSYERVSTDCSGYVWATVTQSVVTAYATQTDTVTLTTETEIVIPETVYETSVQVVTETRSDSTVLVTQTFPDPFAGVTARGIAGRTLSTTSPIPSYASACTSGARYASACSCWGVLASVATDASTTTITERVTETTYVTTPNNAATVEVTQIVTEATTTTVNVEYTAFAIAVTSADEGFPYERFEPSQVALYIDMTYGVWEIWGGRGGSSIRQPDGRIYYPDNASRWYHYCTPTQVNEDTGETYEAPAGAMFINSFPGASASISGQELTCNWGSDNDLHCSCTVSGVVYTRFTYQTDNTPLSEVMLRSGDLPATGEWEVFAKAITTNHCAGNTGLQCQGWHDPNDAPIWTSWKNRRSLGRKL</sequence>
<dbReference type="EMBL" id="JAVHJL010000002">
    <property type="protein sequence ID" value="KAK6509637.1"/>
    <property type="molecule type" value="Genomic_DNA"/>
</dbReference>
<accession>A0AAV9WJD0</accession>
<evidence type="ECO:0000313" key="2">
    <source>
        <dbReference type="EMBL" id="KAK6509637.1"/>
    </source>
</evidence>
<keyword evidence="1" id="KW-0732">Signal</keyword>